<accession>A0ABY1WCD1</accession>
<dbReference type="Proteomes" id="UP000293089">
    <property type="component" value="Unassembled WGS sequence"/>
</dbReference>
<evidence type="ECO:0000313" key="1">
    <source>
        <dbReference type="EMBL" id="TAA18678.1"/>
    </source>
</evidence>
<evidence type="ECO:0000313" key="2">
    <source>
        <dbReference type="Proteomes" id="UP000293089"/>
    </source>
</evidence>
<keyword evidence="2" id="KW-1185">Reference proteome</keyword>
<organism evidence="1 2">
    <name type="scientific">Pseudoxanthomonas winnipegensis</name>
    <dbReference type="NCBI Taxonomy" id="2480810"/>
    <lineage>
        <taxon>Bacteria</taxon>
        <taxon>Pseudomonadati</taxon>
        <taxon>Pseudomonadota</taxon>
        <taxon>Gammaproteobacteria</taxon>
        <taxon>Lysobacterales</taxon>
        <taxon>Lysobacteraceae</taxon>
        <taxon>Pseudoxanthomonas</taxon>
    </lineage>
</organism>
<sequence>MKPSPLRRVTLNIHTNGHEVLAASILAKAQRWRCHRLLVFVEPNGNLAFADVGHAGRAVQPAPADIIGVFGADSDLSVIEDAVLEQKRQMTAHLQVAA</sequence>
<gene>
    <name evidence="1" type="ORF">EA658_16460</name>
</gene>
<comment type="caution">
    <text evidence="1">The sequence shown here is derived from an EMBL/GenBank/DDBJ whole genome shotgun (WGS) entry which is preliminary data.</text>
</comment>
<dbReference type="RefSeq" id="WP_130529700.1">
    <property type="nucleotide sequence ID" value="NZ_SHMD01000002.1"/>
</dbReference>
<proteinExistence type="predicted"/>
<name>A0ABY1WCD1_9GAMM</name>
<protein>
    <submittedName>
        <fullName evidence="1">Uncharacterized protein</fullName>
    </submittedName>
</protein>
<reference evidence="1 2" key="1">
    <citation type="submission" date="2019-02" db="EMBL/GenBank/DDBJ databases">
        <title>WGS of Pseudoxanthomonas species novum from clinical isolates.</title>
        <authorList>
            <person name="Bernier A.-M."/>
            <person name="Bernard K."/>
            <person name="Vachon A."/>
        </authorList>
    </citation>
    <scope>NUCLEOTIDE SEQUENCE [LARGE SCALE GENOMIC DNA]</scope>
    <source>
        <strain evidence="2">NML 170316</strain>
    </source>
</reference>
<dbReference type="EMBL" id="SHME01000004">
    <property type="protein sequence ID" value="TAA18678.1"/>
    <property type="molecule type" value="Genomic_DNA"/>
</dbReference>